<dbReference type="InterPro" id="IPR032675">
    <property type="entry name" value="LRR_dom_sf"/>
</dbReference>
<dbReference type="SUPFAM" id="SSF52047">
    <property type="entry name" value="RNI-like"/>
    <property type="match status" value="1"/>
</dbReference>
<dbReference type="AlphaFoldDB" id="A0A022Q6V7"/>
<dbReference type="PANTHER" id="PTHR34145">
    <property type="entry name" value="OS02G0105600 PROTEIN"/>
    <property type="match status" value="1"/>
</dbReference>
<dbReference type="InterPro" id="IPR055357">
    <property type="entry name" value="LRR_At1g61320_AtMIF1"/>
</dbReference>
<sequence length="374" mass="42980">MICSKKVALSLLTLSAAAIAAFFLYSKGYLRHGSFKKKPSSQCKKDIISKLPDDILVSIISHLPVKCGIRTSILSNRWWNLYRYVSTVKLECRDLLGSRYDRHRPPKFTVYFDEDKFHDTNLVIVSAIRFLRLRFSSTIRYFHLSCCFYKVTPDQLKEFFCTLRVEKLALSCGCYLRASVVEISVYNLSQITSLQYLKLSLCTLVPISNTQYSSLQIISLSHVKIKDGTIESIFSNCLVLRSLRIGNCKCPSKLCFKEVKKQEEVIIHSELKKMEISGFVGTENEIEFASYILKSATCLEKMVISRCLKKYTGSARRRSRFETPWSEEMRRTIHARLQGKAISEAALVVIQYHTTAHIEDDNWGRTEDDCMIFA</sequence>
<dbReference type="InterPro" id="IPR053772">
    <property type="entry name" value="At1g61320/At1g61330-like"/>
</dbReference>
<dbReference type="InterPro" id="IPR036047">
    <property type="entry name" value="F-box-like_dom_sf"/>
</dbReference>
<organism evidence="3 4">
    <name type="scientific">Erythranthe guttata</name>
    <name type="common">Yellow monkey flower</name>
    <name type="synonym">Mimulus guttatus</name>
    <dbReference type="NCBI Taxonomy" id="4155"/>
    <lineage>
        <taxon>Eukaryota</taxon>
        <taxon>Viridiplantae</taxon>
        <taxon>Streptophyta</taxon>
        <taxon>Embryophyta</taxon>
        <taxon>Tracheophyta</taxon>
        <taxon>Spermatophyta</taxon>
        <taxon>Magnoliopsida</taxon>
        <taxon>eudicotyledons</taxon>
        <taxon>Gunneridae</taxon>
        <taxon>Pentapetalae</taxon>
        <taxon>asterids</taxon>
        <taxon>lamiids</taxon>
        <taxon>Lamiales</taxon>
        <taxon>Phrymaceae</taxon>
        <taxon>Erythranthe</taxon>
    </lineage>
</organism>
<dbReference type="Pfam" id="PF23622">
    <property type="entry name" value="LRR_At1g61320_AtMIF1"/>
    <property type="match status" value="1"/>
</dbReference>
<feature type="domain" description="FBD" evidence="1">
    <location>
        <begin position="268"/>
        <end position="304"/>
    </location>
</feature>
<feature type="domain" description="At1g61320/AtMIF1 LRR" evidence="2">
    <location>
        <begin position="158"/>
        <end position="249"/>
    </location>
</feature>
<evidence type="ECO:0000259" key="2">
    <source>
        <dbReference type="Pfam" id="PF23622"/>
    </source>
</evidence>
<dbReference type="Gene3D" id="3.80.10.10">
    <property type="entry name" value="Ribonuclease Inhibitor"/>
    <property type="match status" value="1"/>
</dbReference>
<keyword evidence="4" id="KW-1185">Reference proteome</keyword>
<dbReference type="Proteomes" id="UP000030748">
    <property type="component" value="Unassembled WGS sequence"/>
</dbReference>
<accession>A0A022Q6V7</accession>
<gene>
    <name evidence="3" type="ORF">MIMGU_mgv1a008415mg</name>
</gene>
<name>A0A022Q6V7_ERYGU</name>
<dbReference type="Gene3D" id="1.20.1280.50">
    <property type="match status" value="1"/>
</dbReference>
<dbReference type="EMBL" id="KI632191">
    <property type="protein sequence ID" value="EYU22933.1"/>
    <property type="molecule type" value="Genomic_DNA"/>
</dbReference>
<dbReference type="SUPFAM" id="SSF81383">
    <property type="entry name" value="F-box domain"/>
    <property type="match status" value="1"/>
</dbReference>
<dbReference type="PANTHER" id="PTHR34145:SF28">
    <property type="entry name" value="F-BOX DOMAIN-CONTAINING PROTEIN"/>
    <property type="match status" value="1"/>
</dbReference>
<dbReference type="InterPro" id="IPR006566">
    <property type="entry name" value="FBD"/>
</dbReference>
<reference evidence="3 4" key="1">
    <citation type="journal article" date="2013" name="Proc. Natl. Acad. Sci. U.S.A.">
        <title>Fine-scale variation in meiotic recombination in Mimulus inferred from population shotgun sequencing.</title>
        <authorList>
            <person name="Hellsten U."/>
            <person name="Wright K.M."/>
            <person name="Jenkins J."/>
            <person name="Shu S."/>
            <person name="Yuan Y."/>
            <person name="Wessler S.R."/>
            <person name="Schmutz J."/>
            <person name="Willis J.H."/>
            <person name="Rokhsar D.S."/>
        </authorList>
    </citation>
    <scope>NUCLEOTIDE SEQUENCE [LARGE SCALE GENOMIC DNA]</scope>
    <source>
        <strain evidence="4">cv. DUN x IM62</strain>
    </source>
</reference>
<evidence type="ECO:0000313" key="4">
    <source>
        <dbReference type="Proteomes" id="UP000030748"/>
    </source>
</evidence>
<dbReference type="eggNOG" id="ENOG502S4JE">
    <property type="taxonomic scope" value="Eukaryota"/>
</dbReference>
<protein>
    <submittedName>
        <fullName evidence="3">Uncharacterized protein</fullName>
    </submittedName>
</protein>
<dbReference type="Pfam" id="PF08387">
    <property type="entry name" value="FBD"/>
    <property type="match status" value="1"/>
</dbReference>
<evidence type="ECO:0000313" key="3">
    <source>
        <dbReference type="EMBL" id="EYU22933.1"/>
    </source>
</evidence>
<proteinExistence type="predicted"/>
<evidence type="ECO:0000259" key="1">
    <source>
        <dbReference type="Pfam" id="PF08387"/>
    </source>
</evidence>